<dbReference type="AlphaFoldDB" id="A0AAE0UFR9"/>
<feature type="region of interest" description="Disordered" evidence="1">
    <location>
        <begin position="293"/>
        <end position="463"/>
    </location>
</feature>
<feature type="compositionally biased region" description="Basic residues" evidence="1">
    <location>
        <begin position="192"/>
        <end position="203"/>
    </location>
</feature>
<comment type="caution">
    <text evidence="2">The sequence shown here is derived from an EMBL/GenBank/DDBJ whole genome shotgun (WGS) entry which is preliminary data.</text>
</comment>
<evidence type="ECO:0000313" key="2">
    <source>
        <dbReference type="EMBL" id="KAK3401769.1"/>
    </source>
</evidence>
<protein>
    <submittedName>
        <fullName evidence="2">Uncharacterized protein</fullName>
    </submittedName>
</protein>
<reference evidence="2" key="2">
    <citation type="submission" date="2023-07" db="EMBL/GenBank/DDBJ databases">
        <authorList>
            <consortium name="Lawrence Berkeley National Laboratory"/>
            <person name="Haridas S."/>
            <person name="Hensen N."/>
            <person name="Bonometti L."/>
            <person name="Westerberg I."/>
            <person name="Brannstrom I.O."/>
            <person name="Guillou S."/>
            <person name="Cros-Aarteil S."/>
            <person name="Calhoun S."/>
            <person name="Kuo A."/>
            <person name="Mondo S."/>
            <person name="Pangilinan J."/>
            <person name="Riley R."/>
            <person name="LaButti K."/>
            <person name="Andreopoulos B."/>
            <person name="Lipzen A."/>
            <person name="Chen C."/>
            <person name="Yanf M."/>
            <person name="Daum C."/>
            <person name="Ng V."/>
            <person name="Clum A."/>
            <person name="Steindorff A."/>
            <person name="Ohm R."/>
            <person name="Martin F."/>
            <person name="Silar P."/>
            <person name="Natvig D."/>
            <person name="Lalanne C."/>
            <person name="Gautier V."/>
            <person name="Ament-velasquez S.L."/>
            <person name="Kruys A."/>
            <person name="Hutchinson M.I."/>
            <person name="Powell A.J."/>
            <person name="Barry K."/>
            <person name="Miller A.N."/>
            <person name="Grigoriev I.V."/>
            <person name="Debuchy R."/>
            <person name="Gladieux P."/>
            <person name="Thoren M.H."/>
            <person name="Johannesson H."/>
        </authorList>
    </citation>
    <scope>NUCLEOTIDE SEQUENCE</scope>
    <source>
        <strain evidence="2">FGSC 1904</strain>
    </source>
</reference>
<evidence type="ECO:0000256" key="1">
    <source>
        <dbReference type="SAM" id="MobiDB-lite"/>
    </source>
</evidence>
<gene>
    <name evidence="2" type="ORF">B0T20DRAFT_402556</name>
</gene>
<dbReference type="InterPro" id="IPR012677">
    <property type="entry name" value="Nucleotide-bd_a/b_plait_sf"/>
</dbReference>
<dbReference type="InterPro" id="IPR035979">
    <property type="entry name" value="RBD_domain_sf"/>
</dbReference>
<dbReference type="Gene3D" id="3.30.70.330">
    <property type="match status" value="1"/>
</dbReference>
<evidence type="ECO:0000313" key="3">
    <source>
        <dbReference type="Proteomes" id="UP001281003"/>
    </source>
</evidence>
<sequence>MPNEKPVAAAKPDSSSSTTNDGYVRLHVSPLDAELLPVVLNSSLLPKARNVSFHTIETFPEKRYGFVELPKEDAEKVRKKFHGAVLRGAKMKVDPAKPDKNPKPLGEEVALEDQEKKKKKEKAKKAKKELFESRESRETHHSSKKRKREEITGVVLEEGRQVKRGWTSADEPKKERKDKRDKKKSKDEKEKEKKKKDKKKERLRSKYTDHDECLVKTVLPPNKVANADDVEGLTKKKKKDNKREVVVHEFAKTTKFPTFLKTATTSGSKKTPLKFDEERKCWVDEDGNVVEEVKASRNPKTGLLTLDAGDLPPLDNDDDDSSSSSDEDEVETRIIKLYHESSSESEDEDDEKEQKEEKKEDSPEDEGKDQKDGSSSESEEEKSSDEKEEAPKDSAPEPTKDESDAESSSDSSEDEDDDAPPAKKAKTSTPPPTSKADTKATSSPTNKNQLSIRIPPPPATPVITKTEVHPLEALYKKPKDGAEEAAQPATGFSFFGGNNDDIEEEEEEVSTRTTLQVPLTPYTEKDFESRGLRSAAPTPDTAHPSRRFKPWEDDNEENDQEGDEDEEMVDGVAAGGAEDGTGGNGAEATSDFQKWFWEHRGDLNRSWKKRRKLVGKEKRYRENRARMARAI</sequence>
<dbReference type="GO" id="GO:0003676">
    <property type="term" value="F:nucleic acid binding"/>
    <property type="evidence" value="ECO:0007669"/>
    <property type="project" value="InterPro"/>
</dbReference>
<feature type="compositionally biased region" description="Gly residues" evidence="1">
    <location>
        <begin position="573"/>
        <end position="585"/>
    </location>
</feature>
<dbReference type="SUPFAM" id="SSF54928">
    <property type="entry name" value="RNA-binding domain, RBD"/>
    <property type="match status" value="1"/>
</dbReference>
<accession>A0AAE0UFR9</accession>
<dbReference type="EMBL" id="JAUTDP010000002">
    <property type="protein sequence ID" value="KAK3401769.1"/>
    <property type="molecule type" value="Genomic_DNA"/>
</dbReference>
<keyword evidence="3" id="KW-1185">Reference proteome</keyword>
<dbReference type="Proteomes" id="UP001281003">
    <property type="component" value="Unassembled WGS sequence"/>
</dbReference>
<feature type="compositionally biased region" description="Basic and acidic residues" evidence="1">
    <location>
        <begin position="389"/>
        <end position="402"/>
    </location>
</feature>
<name>A0AAE0UFR9_SORBR</name>
<feature type="compositionally biased region" description="Acidic residues" evidence="1">
    <location>
        <begin position="553"/>
        <end position="569"/>
    </location>
</feature>
<feature type="compositionally biased region" description="Acidic residues" evidence="1">
    <location>
        <begin position="315"/>
        <end position="330"/>
    </location>
</feature>
<feature type="compositionally biased region" description="Basic and acidic residues" evidence="1">
    <location>
        <begin position="128"/>
        <end position="141"/>
    </location>
</feature>
<feature type="compositionally biased region" description="Acidic residues" evidence="1">
    <location>
        <begin position="403"/>
        <end position="419"/>
    </location>
</feature>
<feature type="compositionally biased region" description="Basic and acidic residues" evidence="1">
    <location>
        <begin position="352"/>
        <end position="361"/>
    </location>
</feature>
<feature type="compositionally biased region" description="Basic and acidic residues" evidence="1">
    <location>
        <begin position="91"/>
        <end position="106"/>
    </location>
</feature>
<proteinExistence type="predicted"/>
<feature type="compositionally biased region" description="Acidic residues" evidence="1">
    <location>
        <begin position="377"/>
        <end position="388"/>
    </location>
</feature>
<feature type="compositionally biased region" description="Polar residues" evidence="1">
    <location>
        <begin position="442"/>
        <end position="451"/>
    </location>
</feature>
<feature type="compositionally biased region" description="Basic residues" evidence="1">
    <location>
        <begin position="117"/>
        <end position="127"/>
    </location>
</feature>
<feature type="compositionally biased region" description="Basic and acidic residues" evidence="1">
    <location>
        <begin position="331"/>
        <end position="342"/>
    </location>
</feature>
<feature type="region of interest" description="Disordered" evidence="1">
    <location>
        <begin position="1"/>
        <end position="22"/>
    </location>
</feature>
<organism evidence="2 3">
    <name type="scientific">Sordaria brevicollis</name>
    <dbReference type="NCBI Taxonomy" id="83679"/>
    <lineage>
        <taxon>Eukaryota</taxon>
        <taxon>Fungi</taxon>
        <taxon>Dikarya</taxon>
        <taxon>Ascomycota</taxon>
        <taxon>Pezizomycotina</taxon>
        <taxon>Sordariomycetes</taxon>
        <taxon>Sordariomycetidae</taxon>
        <taxon>Sordariales</taxon>
        <taxon>Sordariaceae</taxon>
        <taxon>Sordaria</taxon>
    </lineage>
</organism>
<feature type="region of interest" description="Disordered" evidence="1">
    <location>
        <begin position="88"/>
        <end position="206"/>
    </location>
</feature>
<feature type="region of interest" description="Disordered" evidence="1">
    <location>
        <begin position="478"/>
        <end position="588"/>
    </location>
</feature>
<reference evidence="2" key="1">
    <citation type="journal article" date="2023" name="Mol. Phylogenet. Evol.">
        <title>Genome-scale phylogeny and comparative genomics of the fungal order Sordariales.</title>
        <authorList>
            <person name="Hensen N."/>
            <person name="Bonometti L."/>
            <person name="Westerberg I."/>
            <person name="Brannstrom I.O."/>
            <person name="Guillou S."/>
            <person name="Cros-Aarteil S."/>
            <person name="Calhoun S."/>
            <person name="Haridas S."/>
            <person name="Kuo A."/>
            <person name="Mondo S."/>
            <person name="Pangilinan J."/>
            <person name="Riley R."/>
            <person name="LaButti K."/>
            <person name="Andreopoulos B."/>
            <person name="Lipzen A."/>
            <person name="Chen C."/>
            <person name="Yan M."/>
            <person name="Daum C."/>
            <person name="Ng V."/>
            <person name="Clum A."/>
            <person name="Steindorff A."/>
            <person name="Ohm R.A."/>
            <person name="Martin F."/>
            <person name="Silar P."/>
            <person name="Natvig D.O."/>
            <person name="Lalanne C."/>
            <person name="Gautier V."/>
            <person name="Ament-Velasquez S.L."/>
            <person name="Kruys A."/>
            <person name="Hutchinson M.I."/>
            <person name="Powell A.J."/>
            <person name="Barry K."/>
            <person name="Miller A.N."/>
            <person name="Grigoriev I.V."/>
            <person name="Debuchy R."/>
            <person name="Gladieux P."/>
            <person name="Hiltunen Thoren M."/>
            <person name="Johannesson H."/>
        </authorList>
    </citation>
    <scope>NUCLEOTIDE SEQUENCE</scope>
    <source>
        <strain evidence="2">FGSC 1904</strain>
    </source>
</reference>